<accession>K1SZF7</accession>
<keyword evidence="3" id="KW-0949">S-adenosyl-L-methionine</keyword>
<dbReference type="InterPro" id="IPR029063">
    <property type="entry name" value="SAM-dependent_MTases_sf"/>
</dbReference>
<dbReference type="PANTHER" id="PTHR11061">
    <property type="entry name" value="RNA M5U METHYLTRANSFERASE"/>
    <property type="match status" value="1"/>
</dbReference>
<evidence type="ECO:0000313" key="4">
    <source>
        <dbReference type="EMBL" id="EKC66037.1"/>
    </source>
</evidence>
<keyword evidence="2 4" id="KW-0808">Transferase</keyword>
<dbReference type="GO" id="GO:0070475">
    <property type="term" value="P:rRNA base methylation"/>
    <property type="evidence" value="ECO:0007669"/>
    <property type="project" value="TreeGrafter"/>
</dbReference>
<dbReference type="Gene3D" id="2.40.50.1070">
    <property type="match status" value="1"/>
</dbReference>
<reference evidence="4" key="1">
    <citation type="journal article" date="2013" name="Environ. Microbiol.">
        <title>Microbiota from the distal guts of lean and obese adolescents exhibit partial functional redundancy besides clear differences in community structure.</title>
        <authorList>
            <person name="Ferrer M."/>
            <person name="Ruiz A."/>
            <person name="Lanza F."/>
            <person name="Haange S.B."/>
            <person name="Oberbach A."/>
            <person name="Till H."/>
            <person name="Bargiela R."/>
            <person name="Campoy C."/>
            <person name="Segura M.T."/>
            <person name="Richter M."/>
            <person name="von Bergen M."/>
            <person name="Seifert J."/>
            <person name="Suarez A."/>
        </authorList>
    </citation>
    <scope>NUCLEOTIDE SEQUENCE</scope>
</reference>
<organism evidence="4">
    <name type="scientific">human gut metagenome</name>
    <dbReference type="NCBI Taxonomy" id="408170"/>
    <lineage>
        <taxon>unclassified sequences</taxon>
        <taxon>metagenomes</taxon>
        <taxon>organismal metagenomes</taxon>
    </lineage>
</organism>
<dbReference type="GO" id="GO:0070041">
    <property type="term" value="F:rRNA (uridine-C5-)-methyltransferase activity"/>
    <property type="evidence" value="ECO:0007669"/>
    <property type="project" value="TreeGrafter"/>
</dbReference>
<gene>
    <name evidence="4" type="ORF">OBE_06156</name>
</gene>
<evidence type="ECO:0000256" key="3">
    <source>
        <dbReference type="ARBA" id="ARBA00022691"/>
    </source>
</evidence>
<dbReference type="SUPFAM" id="SSF53335">
    <property type="entry name" value="S-adenosyl-L-methionine-dependent methyltransferases"/>
    <property type="match status" value="1"/>
</dbReference>
<dbReference type="EMBL" id="AJWZ01004223">
    <property type="protein sequence ID" value="EKC66037.1"/>
    <property type="molecule type" value="Genomic_DNA"/>
</dbReference>
<comment type="caution">
    <text evidence="4">The sequence shown here is derived from an EMBL/GenBank/DDBJ whole genome shotgun (WGS) entry which is preliminary data.</text>
</comment>
<keyword evidence="1 4" id="KW-0489">Methyltransferase</keyword>
<sequence>KAQYPIGTDRDGNVITGFYAGRTHTIIANTDCALGASENQQILETILSYMRKNKVTAYDEVTGKGLVRHVLIRKGFTSGQLMVCLVINKKMTKMSYPTAGVQKNTNEFLPNQGELLAALAKIQGMTSVSVSINAEKTNVIMGTMIHNLWGESTIEDTIHVRDSAERKLPLYRDALTFKISPLSFYQVNPITDREVFTAWHWNMRD</sequence>
<protein>
    <submittedName>
        <fullName evidence="4">23S rRNA m(5)U-1939 methyltransferase</fullName>
    </submittedName>
</protein>
<dbReference type="InterPro" id="IPR010280">
    <property type="entry name" value="U5_MeTrfase_fam"/>
</dbReference>
<dbReference type="AlphaFoldDB" id="K1SZF7"/>
<feature type="non-terminal residue" evidence="4">
    <location>
        <position position="1"/>
    </location>
</feature>
<evidence type="ECO:0000256" key="2">
    <source>
        <dbReference type="ARBA" id="ARBA00022679"/>
    </source>
</evidence>
<dbReference type="PANTHER" id="PTHR11061:SF30">
    <property type="entry name" value="TRNA (URACIL(54)-C(5))-METHYLTRANSFERASE"/>
    <property type="match status" value="1"/>
</dbReference>
<feature type="non-terminal residue" evidence="4">
    <location>
        <position position="205"/>
    </location>
</feature>
<name>K1SZF7_9ZZZZ</name>
<proteinExistence type="predicted"/>
<evidence type="ECO:0000256" key="1">
    <source>
        <dbReference type="ARBA" id="ARBA00022603"/>
    </source>
</evidence>